<keyword evidence="3" id="KW-1185">Reference proteome</keyword>
<keyword evidence="1" id="KW-0472">Membrane</keyword>
<evidence type="ECO:0000256" key="1">
    <source>
        <dbReference type="SAM" id="Phobius"/>
    </source>
</evidence>
<proteinExistence type="predicted"/>
<dbReference type="EMBL" id="CAOQHR010000012">
    <property type="protein sequence ID" value="CAI6341809.1"/>
    <property type="molecule type" value="Genomic_DNA"/>
</dbReference>
<keyword evidence="1" id="KW-1133">Transmembrane helix</keyword>
<name>A0A9W4XRQ6_9PLEO</name>
<dbReference type="Proteomes" id="UP001152607">
    <property type="component" value="Unassembled WGS sequence"/>
</dbReference>
<keyword evidence="1" id="KW-0812">Transmembrane</keyword>
<protein>
    <submittedName>
        <fullName evidence="2">Uncharacterized protein</fullName>
    </submittedName>
</protein>
<comment type="caution">
    <text evidence="2">The sequence shown here is derived from an EMBL/GenBank/DDBJ whole genome shotgun (WGS) entry which is preliminary data.</text>
</comment>
<evidence type="ECO:0000313" key="3">
    <source>
        <dbReference type="Proteomes" id="UP001152607"/>
    </source>
</evidence>
<sequence length="148" mass="16720">MRNRGDQGFSTSFDAMTGICCTHNEEKGFLTSNDAVRLHLSERASKPVYFLSYHYSLCGFLYIIVVHQIPNAKHSGILIICPSTFQSKNLHVLRMACGVLETSSFAAIDPWNSHRIHTRDTLRHSKRPCFCPPSHLFLASERLAKQAI</sequence>
<gene>
    <name evidence="2" type="ORF">PDIGIT_LOCUS15009</name>
</gene>
<accession>A0A9W4XRQ6</accession>
<evidence type="ECO:0000313" key="2">
    <source>
        <dbReference type="EMBL" id="CAI6341809.1"/>
    </source>
</evidence>
<organism evidence="2 3">
    <name type="scientific">Periconia digitata</name>
    <dbReference type="NCBI Taxonomy" id="1303443"/>
    <lineage>
        <taxon>Eukaryota</taxon>
        <taxon>Fungi</taxon>
        <taxon>Dikarya</taxon>
        <taxon>Ascomycota</taxon>
        <taxon>Pezizomycotina</taxon>
        <taxon>Dothideomycetes</taxon>
        <taxon>Pleosporomycetidae</taxon>
        <taxon>Pleosporales</taxon>
        <taxon>Massarineae</taxon>
        <taxon>Periconiaceae</taxon>
        <taxon>Periconia</taxon>
    </lineage>
</organism>
<feature type="transmembrane region" description="Helical" evidence="1">
    <location>
        <begin position="47"/>
        <end position="65"/>
    </location>
</feature>
<dbReference type="AlphaFoldDB" id="A0A9W4XRQ6"/>
<reference evidence="2" key="1">
    <citation type="submission" date="2023-01" db="EMBL/GenBank/DDBJ databases">
        <authorList>
            <person name="Van Ghelder C."/>
            <person name="Rancurel C."/>
        </authorList>
    </citation>
    <scope>NUCLEOTIDE SEQUENCE</scope>
    <source>
        <strain evidence="2">CNCM I-4278</strain>
    </source>
</reference>